<dbReference type="Pfam" id="PF02371">
    <property type="entry name" value="Transposase_20"/>
    <property type="match status" value="1"/>
</dbReference>
<feature type="domain" description="Transposase IS116/IS110/IS902 C-terminal" evidence="2">
    <location>
        <begin position="213"/>
        <end position="294"/>
    </location>
</feature>
<keyword evidence="4" id="KW-1185">Reference proteome</keyword>
<feature type="domain" description="Transposase IS110-like N-terminal" evidence="1">
    <location>
        <begin position="7"/>
        <end position="148"/>
    </location>
</feature>
<proteinExistence type="predicted"/>
<dbReference type="KEGG" id="maes:Ga0123461_0757"/>
<dbReference type="Pfam" id="PF01548">
    <property type="entry name" value="DEDD_Tnp_IS110"/>
    <property type="match status" value="1"/>
</dbReference>
<gene>
    <name evidence="3" type="ORF">Ga0123461_0757</name>
</gene>
<dbReference type="PANTHER" id="PTHR33055">
    <property type="entry name" value="TRANSPOSASE FOR INSERTION SEQUENCE ELEMENT IS1111A"/>
    <property type="match status" value="1"/>
</dbReference>
<evidence type="ECO:0000313" key="4">
    <source>
        <dbReference type="Proteomes" id="UP000231701"/>
    </source>
</evidence>
<dbReference type="GO" id="GO:0004803">
    <property type="term" value="F:transposase activity"/>
    <property type="evidence" value="ECO:0007669"/>
    <property type="project" value="InterPro"/>
</dbReference>
<name>A0A2K8L053_MARES</name>
<sequence length="344" mass="38279">MAYYTALDVSLRSVSICIIDDNGVVCFEDKVVSEVDEIVSCLKRFSPEIKSIGFEAGTLTQYLSYGLQAAGFEVICMEARQVSAALSAMRNKTDKNDARGIAQILRSGWYSRVHVKSMESHLIRALLSDRKAVLKKCVDLENEIRGLIRLLGIKLPCSVKHGAFDDVVRPIVEEHGLMTNSLIPLLDARSILYKTYLKLDGQVLALARKDEICQRLMTVPGVGAITALTYKAGVDDPSRFKRSRTVAAHFGLTPRRFQSGELDNPGHISRAGDADVRSALYVAAHSLVIRSDKWTYLKAWGLRLSKTKGHRRAVIAVARKLAVILHRIWIDETDFRYGSTEVTT</sequence>
<reference evidence="3 4" key="1">
    <citation type="submission" date="2016-12" db="EMBL/GenBank/DDBJ databases">
        <title>Isolation and genomic insights into novel planktonic Zetaproteobacteria from stratified waters of the Chesapeake Bay.</title>
        <authorList>
            <person name="McAllister S.M."/>
            <person name="Kato S."/>
            <person name="Chan C.S."/>
            <person name="Chiu B.K."/>
            <person name="Field E.K."/>
        </authorList>
    </citation>
    <scope>NUCLEOTIDE SEQUENCE [LARGE SCALE GENOMIC DNA]</scope>
    <source>
        <strain evidence="3 4">CP-5</strain>
    </source>
</reference>
<dbReference type="GO" id="GO:0006313">
    <property type="term" value="P:DNA transposition"/>
    <property type="evidence" value="ECO:0007669"/>
    <property type="project" value="InterPro"/>
</dbReference>
<dbReference type="OrthoDB" id="1523051at2"/>
<evidence type="ECO:0000259" key="1">
    <source>
        <dbReference type="Pfam" id="PF01548"/>
    </source>
</evidence>
<organism evidence="3 4">
    <name type="scientific">Mariprofundus aestuarium</name>
    <dbReference type="NCBI Taxonomy" id="1921086"/>
    <lineage>
        <taxon>Bacteria</taxon>
        <taxon>Pseudomonadati</taxon>
        <taxon>Pseudomonadota</taxon>
        <taxon>Candidatius Mariprofundia</taxon>
        <taxon>Mariprofundales</taxon>
        <taxon>Mariprofundaceae</taxon>
        <taxon>Mariprofundus</taxon>
    </lineage>
</organism>
<dbReference type="InterPro" id="IPR002525">
    <property type="entry name" value="Transp_IS110-like_N"/>
</dbReference>
<evidence type="ECO:0000313" key="3">
    <source>
        <dbReference type="EMBL" id="ATX79181.1"/>
    </source>
</evidence>
<dbReference type="InterPro" id="IPR003346">
    <property type="entry name" value="Transposase_20"/>
</dbReference>
<dbReference type="Proteomes" id="UP000231701">
    <property type="component" value="Chromosome"/>
</dbReference>
<dbReference type="GO" id="GO:0003677">
    <property type="term" value="F:DNA binding"/>
    <property type="evidence" value="ECO:0007669"/>
    <property type="project" value="InterPro"/>
</dbReference>
<dbReference type="RefSeq" id="WP_100277105.1">
    <property type="nucleotide sequence ID" value="NZ_CP018799.1"/>
</dbReference>
<protein>
    <submittedName>
        <fullName evidence="3">Transposase</fullName>
    </submittedName>
</protein>
<dbReference type="NCBIfam" id="NF033542">
    <property type="entry name" value="transpos_IS110"/>
    <property type="match status" value="1"/>
</dbReference>
<dbReference type="AlphaFoldDB" id="A0A2K8L053"/>
<accession>A0A2K8L053</accession>
<evidence type="ECO:0000259" key="2">
    <source>
        <dbReference type="Pfam" id="PF02371"/>
    </source>
</evidence>
<dbReference type="InterPro" id="IPR047650">
    <property type="entry name" value="Transpos_IS110"/>
</dbReference>
<dbReference type="EMBL" id="CP018799">
    <property type="protein sequence ID" value="ATX79181.1"/>
    <property type="molecule type" value="Genomic_DNA"/>
</dbReference>
<dbReference type="PANTHER" id="PTHR33055:SF3">
    <property type="entry name" value="PUTATIVE TRANSPOSASE FOR IS117-RELATED"/>
    <property type="match status" value="1"/>
</dbReference>